<dbReference type="RefSeq" id="WP_072848391.1">
    <property type="nucleotide sequence ID" value="NZ_FQVI01000001.1"/>
</dbReference>
<feature type="binding site" evidence="3">
    <location>
        <begin position="74"/>
        <end position="75"/>
    </location>
    <ligand>
        <name>substrate</name>
    </ligand>
</feature>
<dbReference type="GO" id="GO:0008837">
    <property type="term" value="F:diaminopimelate epimerase activity"/>
    <property type="evidence" value="ECO:0007669"/>
    <property type="project" value="UniProtKB-UniRule"/>
</dbReference>
<keyword evidence="2 3" id="KW-0413">Isomerase</keyword>
<dbReference type="NCBIfam" id="TIGR00652">
    <property type="entry name" value="DapF"/>
    <property type="match status" value="1"/>
</dbReference>
<comment type="caution">
    <text evidence="3">Lacks conserved residue(s) required for the propagation of feature annotation.</text>
</comment>
<dbReference type="GO" id="GO:0009089">
    <property type="term" value="P:lysine biosynthetic process via diaminopimelate"/>
    <property type="evidence" value="ECO:0007669"/>
    <property type="project" value="UniProtKB-UniRule"/>
</dbReference>
<gene>
    <name evidence="3" type="primary">dapF</name>
    <name evidence="5" type="ORF">SAMN02745158_00237</name>
</gene>
<feature type="site" description="Could be important to modulate the pK values of the two catalytic cysteine residues" evidence="3">
    <location>
        <position position="211"/>
    </location>
</feature>
<feature type="binding site" evidence="3">
    <location>
        <position position="193"/>
    </location>
    <ligand>
        <name>substrate</name>
    </ligand>
</feature>
<dbReference type="UniPathway" id="UPA00034">
    <property type="reaction ID" value="UER00025"/>
</dbReference>
<feature type="binding site" evidence="3">
    <location>
        <position position="13"/>
    </location>
    <ligand>
        <name>substrate</name>
    </ligand>
</feature>
<dbReference type="Proteomes" id="UP000184245">
    <property type="component" value="Unassembled WGS sequence"/>
</dbReference>
<feature type="binding site" evidence="3">
    <location>
        <begin position="211"/>
        <end position="212"/>
    </location>
    <ligand>
        <name>substrate</name>
    </ligand>
</feature>
<dbReference type="Pfam" id="PF01678">
    <property type="entry name" value="DAP_epimerase"/>
    <property type="match status" value="2"/>
</dbReference>
<name>A0A1M4SS60_9CLOT</name>
<protein>
    <recommendedName>
        <fullName evidence="3 4">Diaminopimelate epimerase</fullName>
        <shortName evidence="3">DAP epimerase</shortName>
        <ecNumber evidence="3 4">5.1.1.7</ecNumber>
    </recommendedName>
    <alternativeName>
        <fullName evidence="3">PLP-independent amino acid racemase</fullName>
    </alternativeName>
</protein>
<comment type="function">
    <text evidence="3">Catalyzes the stereoinversion of LL-2,6-diaminopimelate (L,L-DAP) to meso-diaminopimelate (meso-DAP), a precursor of L-lysine and an essential component of the bacterial peptidoglycan.</text>
</comment>
<dbReference type="EMBL" id="FQVI01000001">
    <property type="protein sequence ID" value="SHE35029.1"/>
    <property type="molecule type" value="Genomic_DNA"/>
</dbReference>
<comment type="subcellular location">
    <subcellularLocation>
        <location evidence="3">Cytoplasm</location>
    </subcellularLocation>
</comment>
<dbReference type="HAMAP" id="MF_00197">
    <property type="entry name" value="DAP_epimerase"/>
    <property type="match status" value="1"/>
</dbReference>
<dbReference type="GO" id="GO:0005829">
    <property type="term" value="C:cytosol"/>
    <property type="evidence" value="ECO:0007669"/>
    <property type="project" value="TreeGrafter"/>
</dbReference>
<organism evidence="5 6">
    <name type="scientific">Lactonifactor longoviformis DSM 17459</name>
    <dbReference type="NCBI Taxonomy" id="1122155"/>
    <lineage>
        <taxon>Bacteria</taxon>
        <taxon>Bacillati</taxon>
        <taxon>Bacillota</taxon>
        <taxon>Clostridia</taxon>
        <taxon>Eubacteriales</taxon>
        <taxon>Clostridiaceae</taxon>
        <taxon>Lactonifactor</taxon>
    </lineage>
</organism>
<reference evidence="5 6" key="1">
    <citation type="submission" date="2016-11" db="EMBL/GenBank/DDBJ databases">
        <authorList>
            <person name="Jaros S."/>
            <person name="Januszkiewicz K."/>
            <person name="Wedrychowicz H."/>
        </authorList>
    </citation>
    <scope>NUCLEOTIDE SEQUENCE [LARGE SCALE GENOMIC DNA]</scope>
    <source>
        <strain evidence="5 6">DSM 17459</strain>
    </source>
</reference>
<comment type="catalytic activity">
    <reaction evidence="3">
        <text>(2S,6S)-2,6-diaminopimelate = meso-2,6-diaminopimelate</text>
        <dbReference type="Rhea" id="RHEA:15393"/>
        <dbReference type="ChEBI" id="CHEBI:57609"/>
        <dbReference type="ChEBI" id="CHEBI:57791"/>
        <dbReference type="EC" id="5.1.1.7"/>
    </reaction>
</comment>
<dbReference type="PANTHER" id="PTHR31689:SF0">
    <property type="entry name" value="DIAMINOPIMELATE EPIMERASE"/>
    <property type="match status" value="1"/>
</dbReference>
<evidence type="ECO:0000256" key="1">
    <source>
        <dbReference type="ARBA" id="ARBA00010219"/>
    </source>
</evidence>
<dbReference type="AlphaFoldDB" id="A0A1M4SS60"/>
<proteinExistence type="inferred from homology"/>
<dbReference type="EC" id="5.1.1.7" evidence="3 4"/>
<feature type="site" description="Could be important to modulate the pK values of the two catalytic cysteine residues" evidence="3">
    <location>
        <position position="162"/>
    </location>
</feature>
<dbReference type="Gene3D" id="3.10.310.10">
    <property type="entry name" value="Diaminopimelate Epimerase, Chain A, domain 1"/>
    <property type="match status" value="2"/>
</dbReference>
<feature type="binding site" evidence="3">
    <location>
        <begin position="221"/>
        <end position="222"/>
    </location>
    <ligand>
        <name>substrate</name>
    </ligand>
</feature>
<evidence type="ECO:0000256" key="4">
    <source>
        <dbReference type="NCBIfam" id="TIGR00652"/>
    </source>
</evidence>
<evidence type="ECO:0000313" key="6">
    <source>
        <dbReference type="Proteomes" id="UP000184245"/>
    </source>
</evidence>
<keyword evidence="3" id="KW-0457">Lysine biosynthesis</keyword>
<sequence>MAVTFKKYHGLGNDYLVYDCIKNTYELTPKRARMICDRHFGVGSDGILVGPYFEEDGIHVKIYNPDGSMAEESGNGIRIFARYLKDNDYVQKKHFVLHTDRGSVEVTYLNENGSRLRASMGKLNFFSDEIPVTGPRREVINEEMEFGGNTYKTTCVSIGIPHCVIPMDEISREKVCSIGKFSEDAPCFPNRMNTLIMKPIDEYNIAIEIHERGAGYTLASGSGSCAAAGVAYRLGLASNKMTVHMPGGELQVEIEEDGEVLMTGDVGYVGTTTLGYEFLAKLRVLE</sequence>
<keyword evidence="3" id="KW-0028">Amino-acid biosynthesis</keyword>
<dbReference type="PANTHER" id="PTHR31689">
    <property type="entry name" value="DIAMINOPIMELATE EPIMERASE, CHLOROPLASTIC"/>
    <property type="match status" value="1"/>
</dbReference>
<accession>A0A1M4SS60</accession>
<comment type="similarity">
    <text evidence="1 3">Belongs to the diaminopimelate epimerase family.</text>
</comment>
<evidence type="ECO:0000313" key="5">
    <source>
        <dbReference type="EMBL" id="SHE35029.1"/>
    </source>
</evidence>
<dbReference type="STRING" id="1122155.SAMN02745158_00237"/>
<feature type="binding site" evidence="3">
    <location>
        <position position="64"/>
    </location>
    <ligand>
        <name>substrate</name>
    </ligand>
</feature>
<dbReference type="SUPFAM" id="SSF54506">
    <property type="entry name" value="Diaminopimelate epimerase-like"/>
    <property type="match status" value="2"/>
</dbReference>
<evidence type="ECO:0000256" key="2">
    <source>
        <dbReference type="ARBA" id="ARBA00023235"/>
    </source>
</evidence>
<comment type="subunit">
    <text evidence="3">Homodimer.</text>
</comment>
<evidence type="ECO:0000256" key="3">
    <source>
        <dbReference type="HAMAP-Rule" id="MF_00197"/>
    </source>
</evidence>
<dbReference type="OrthoDB" id="9805408at2"/>
<keyword evidence="6" id="KW-1185">Reference proteome</keyword>
<comment type="pathway">
    <text evidence="3">Amino-acid biosynthesis; L-lysine biosynthesis via DAP pathway; DL-2,6-diaminopimelate from LL-2,6-diaminopimelate: step 1/1.</text>
</comment>
<keyword evidence="3" id="KW-0963">Cytoplasm</keyword>
<dbReference type="InterPro" id="IPR001653">
    <property type="entry name" value="DAP_epimerase_DapF"/>
</dbReference>